<dbReference type="PIRSF" id="PIRSF036625">
    <property type="entry name" value="GAF_ANTAR"/>
    <property type="match status" value="1"/>
</dbReference>
<dbReference type="SUPFAM" id="SSF55781">
    <property type="entry name" value="GAF domain-like"/>
    <property type="match status" value="1"/>
</dbReference>
<dbReference type="OrthoDB" id="7466251at2"/>
<keyword evidence="3" id="KW-0805">Transcription regulation</keyword>
<dbReference type="SMART" id="SM00065">
    <property type="entry name" value="GAF"/>
    <property type="match status" value="1"/>
</dbReference>
<evidence type="ECO:0000259" key="6">
    <source>
        <dbReference type="PROSITE" id="PS50921"/>
    </source>
</evidence>
<feature type="domain" description="ANTAR" evidence="6">
    <location>
        <begin position="195"/>
        <end position="256"/>
    </location>
</feature>
<dbReference type="RefSeq" id="WP_091413904.1">
    <property type="nucleotide sequence ID" value="NZ_LT629749.1"/>
</dbReference>
<name>A0A1H1XNB5_9ACTN</name>
<dbReference type="Proteomes" id="UP000199092">
    <property type="component" value="Chromosome I"/>
</dbReference>
<reference evidence="7 8" key="1">
    <citation type="submission" date="2016-10" db="EMBL/GenBank/DDBJ databases">
        <authorList>
            <person name="de Groot N.N."/>
        </authorList>
    </citation>
    <scope>NUCLEOTIDE SEQUENCE [LARGE SCALE GENOMIC DNA]</scope>
    <source>
        <strain evidence="7 8">DSM 21741</strain>
    </source>
</reference>
<dbReference type="InterPro" id="IPR011006">
    <property type="entry name" value="CheY-like_superfamily"/>
</dbReference>
<evidence type="ECO:0000256" key="5">
    <source>
        <dbReference type="SAM" id="MobiDB-lite"/>
    </source>
</evidence>
<dbReference type="PROSITE" id="PS50921">
    <property type="entry name" value="ANTAR"/>
    <property type="match status" value="1"/>
</dbReference>
<dbReference type="SMART" id="SM01012">
    <property type="entry name" value="ANTAR"/>
    <property type="match status" value="1"/>
</dbReference>
<dbReference type="Gene3D" id="1.10.10.10">
    <property type="entry name" value="Winged helix-like DNA-binding domain superfamily/Winged helix DNA-binding domain"/>
    <property type="match status" value="1"/>
</dbReference>
<dbReference type="InterPro" id="IPR036388">
    <property type="entry name" value="WH-like_DNA-bd_sf"/>
</dbReference>
<dbReference type="InterPro" id="IPR029016">
    <property type="entry name" value="GAF-like_dom_sf"/>
</dbReference>
<keyword evidence="2" id="KW-0418">Kinase</keyword>
<dbReference type="GO" id="GO:0003723">
    <property type="term" value="F:RNA binding"/>
    <property type="evidence" value="ECO:0007669"/>
    <property type="project" value="InterPro"/>
</dbReference>
<evidence type="ECO:0000313" key="7">
    <source>
        <dbReference type="EMBL" id="SDT10757.1"/>
    </source>
</evidence>
<dbReference type="InterPro" id="IPR003018">
    <property type="entry name" value="GAF"/>
</dbReference>
<evidence type="ECO:0000256" key="3">
    <source>
        <dbReference type="ARBA" id="ARBA00023015"/>
    </source>
</evidence>
<keyword evidence="8" id="KW-1185">Reference proteome</keyword>
<proteinExistence type="predicted"/>
<dbReference type="Gene3D" id="3.30.450.40">
    <property type="match status" value="1"/>
</dbReference>
<evidence type="ECO:0000256" key="1">
    <source>
        <dbReference type="ARBA" id="ARBA00022679"/>
    </source>
</evidence>
<keyword evidence="4" id="KW-0804">Transcription</keyword>
<organism evidence="7 8">
    <name type="scientific">Friedmanniella luteola</name>
    <dbReference type="NCBI Taxonomy" id="546871"/>
    <lineage>
        <taxon>Bacteria</taxon>
        <taxon>Bacillati</taxon>
        <taxon>Actinomycetota</taxon>
        <taxon>Actinomycetes</taxon>
        <taxon>Propionibacteriales</taxon>
        <taxon>Nocardioidaceae</taxon>
        <taxon>Friedmanniella</taxon>
    </lineage>
</organism>
<dbReference type="InterPro" id="IPR012074">
    <property type="entry name" value="GAF_ANTAR"/>
</dbReference>
<evidence type="ECO:0000256" key="4">
    <source>
        <dbReference type="ARBA" id="ARBA00023163"/>
    </source>
</evidence>
<dbReference type="Pfam" id="PF13185">
    <property type="entry name" value="GAF_2"/>
    <property type="match status" value="1"/>
</dbReference>
<accession>A0A1H1XNB5</accession>
<sequence length="271" mass="28442">MTRTDGADAPTVDPGPQPAPLPWSGRAEQDGEAVDLEASVAALSRLAAGRLGLEELLREVATFAVHAIPGADGAGLTLLQDDRSDTVVTTTDLVRQVDEIQYSLGQGPCITAAQEGETVLSGSLGADPRWRRFGGSVARLGVHSALSLPLITPDGVVGAINVYALAKNAFDVRAATLGELFAVPAAIAVQNAQVLDRTRRLAAQLEHAVQNRGAIDRAVGIIISRAGVGPDEALARLRRLSQMEHRKLADVADSVVDEAAARARARARYNL</sequence>
<dbReference type="STRING" id="546871.SAMN04488543_3049"/>
<evidence type="ECO:0000313" key="8">
    <source>
        <dbReference type="Proteomes" id="UP000199092"/>
    </source>
</evidence>
<feature type="region of interest" description="Disordered" evidence="5">
    <location>
        <begin position="1"/>
        <end position="30"/>
    </location>
</feature>
<dbReference type="SUPFAM" id="SSF52172">
    <property type="entry name" value="CheY-like"/>
    <property type="match status" value="1"/>
</dbReference>
<keyword evidence="1" id="KW-0808">Transferase</keyword>
<dbReference type="Pfam" id="PF03861">
    <property type="entry name" value="ANTAR"/>
    <property type="match status" value="1"/>
</dbReference>
<protein>
    <submittedName>
        <fullName evidence="7">ANTAR domain-containing protein</fullName>
    </submittedName>
</protein>
<dbReference type="EMBL" id="LT629749">
    <property type="protein sequence ID" value="SDT10757.1"/>
    <property type="molecule type" value="Genomic_DNA"/>
</dbReference>
<evidence type="ECO:0000256" key="2">
    <source>
        <dbReference type="ARBA" id="ARBA00022777"/>
    </source>
</evidence>
<dbReference type="InterPro" id="IPR005561">
    <property type="entry name" value="ANTAR"/>
</dbReference>
<dbReference type="AlphaFoldDB" id="A0A1H1XNB5"/>
<gene>
    <name evidence="7" type="ORF">SAMN04488543_3049</name>
</gene>
<dbReference type="GO" id="GO:0016301">
    <property type="term" value="F:kinase activity"/>
    <property type="evidence" value="ECO:0007669"/>
    <property type="project" value="UniProtKB-KW"/>
</dbReference>